<dbReference type="PROSITE" id="PS01186">
    <property type="entry name" value="EGF_2"/>
    <property type="match status" value="1"/>
</dbReference>
<comment type="caution">
    <text evidence="3">The sequence shown here is derived from an EMBL/GenBank/DDBJ whole genome shotgun (WGS) entry which is preliminary data.</text>
</comment>
<dbReference type="Gene3D" id="2.10.25.10">
    <property type="entry name" value="Laminin"/>
    <property type="match status" value="1"/>
</dbReference>
<keyword evidence="4" id="KW-1185">Reference proteome</keyword>
<keyword evidence="1" id="KW-1015">Disulfide bond</keyword>
<evidence type="ECO:0000313" key="4">
    <source>
        <dbReference type="Proteomes" id="UP001159405"/>
    </source>
</evidence>
<dbReference type="NCBIfam" id="NF040941">
    <property type="entry name" value="GGGWT_bact"/>
    <property type="match status" value="1"/>
</dbReference>
<evidence type="ECO:0000259" key="2">
    <source>
        <dbReference type="PROSITE" id="PS50026"/>
    </source>
</evidence>
<evidence type="ECO:0000256" key="1">
    <source>
        <dbReference type="PROSITE-ProRule" id="PRU00076"/>
    </source>
</evidence>
<accession>A0ABN8NSK0</accession>
<dbReference type="PROSITE" id="PS50026">
    <property type="entry name" value="EGF_3"/>
    <property type="match status" value="1"/>
</dbReference>
<dbReference type="PROSITE" id="PS00022">
    <property type="entry name" value="EGF_1"/>
    <property type="match status" value="1"/>
</dbReference>
<dbReference type="InterPro" id="IPR000742">
    <property type="entry name" value="EGF"/>
</dbReference>
<dbReference type="CDD" id="cd00054">
    <property type="entry name" value="EGF_CA"/>
    <property type="match status" value="1"/>
</dbReference>
<gene>
    <name evidence="3" type="ORF">PLOB_00026613</name>
</gene>
<dbReference type="Proteomes" id="UP001159405">
    <property type="component" value="Unassembled WGS sequence"/>
</dbReference>
<dbReference type="SUPFAM" id="SSF56496">
    <property type="entry name" value="Fibrinogen C-terminal domain-like"/>
    <property type="match status" value="1"/>
</dbReference>
<comment type="caution">
    <text evidence="1">Lacks conserved residue(s) required for the propagation of feature annotation.</text>
</comment>
<proteinExistence type="predicted"/>
<dbReference type="InterPro" id="IPR014716">
    <property type="entry name" value="Fibrinogen_a/b/g_C_1"/>
</dbReference>
<evidence type="ECO:0000313" key="3">
    <source>
        <dbReference type="EMBL" id="CAH3118833.1"/>
    </source>
</evidence>
<feature type="disulfide bond" evidence="1">
    <location>
        <begin position="102"/>
        <end position="119"/>
    </location>
</feature>
<feature type="domain" description="EGF-like" evidence="2">
    <location>
        <begin position="93"/>
        <end position="131"/>
    </location>
</feature>
<dbReference type="InterPro" id="IPR036056">
    <property type="entry name" value="Fibrinogen-like_C"/>
</dbReference>
<dbReference type="SMART" id="SM00181">
    <property type="entry name" value="EGF"/>
    <property type="match status" value="1"/>
</dbReference>
<keyword evidence="1" id="KW-0245">EGF-like domain</keyword>
<reference evidence="3 4" key="1">
    <citation type="submission" date="2022-05" db="EMBL/GenBank/DDBJ databases">
        <authorList>
            <consortium name="Genoscope - CEA"/>
            <person name="William W."/>
        </authorList>
    </citation>
    <scope>NUCLEOTIDE SEQUENCE [LARGE SCALE GENOMIC DNA]</scope>
</reference>
<feature type="disulfide bond" evidence="1">
    <location>
        <begin position="121"/>
        <end position="130"/>
    </location>
</feature>
<feature type="non-terminal residue" evidence="3">
    <location>
        <position position="337"/>
    </location>
</feature>
<dbReference type="SUPFAM" id="SSF57196">
    <property type="entry name" value="EGF/Laminin"/>
    <property type="match status" value="1"/>
</dbReference>
<organism evidence="3 4">
    <name type="scientific">Porites lobata</name>
    <dbReference type="NCBI Taxonomy" id="104759"/>
    <lineage>
        <taxon>Eukaryota</taxon>
        <taxon>Metazoa</taxon>
        <taxon>Cnidaria</taxon>
        <taxon>Anthozoa</taxon>
        <taxon>Hexacorallia</taxon>
        <taxon>Scleractinia</taxon>
        <taxon>Fungiina</taxon>
        <taxon>Poritidae</taxon>
        <taxon>Porites</taxon>
    </lineage>
</organism>
<dbReference type="EMBL" id="CALNXK010000032">
    <property type="protein sequence ID" value="CAH3118833.1"/>
    <property type="molecule type" value="Genomic_DNA"/>
</dbReference>
<dbReference type="Gene3D" id="3.90.215.10">
    <property type="entry name" value="Gamma Fibrinogen, chain A, domain 1"/>
    <property type="match status" value="1"/>
</dbReference>
<sequence>MLLCFFLDGSCRAVRYQERIENKVLTNYVFKSYRGINEEMCEVNCFLELGCVSYNHGTMDDGLFLCELNDREHMEVPSSELVTKDGFIYHAISINFCTSNPCSSNSTCQTGFGKQGFRCLCPRGYLGDNCELELADCKDVLKVTGIYHITNHGPESFPVYCDQSDDGGGWTMVFKIVGGVAPENVDDVWTSSDTVSENVNAALDVTTGHQGHYKNRIIQNWEAFNPREARVVLYKGGVEVVSLKFSALGTDNLNWFSQNMLLESPWGDLKSSGNLNMFSIPGGYRNFEISLPYGACETDAGWLLITTDRGCEWERRLPYPSVIYSKLGTSVNWNHYG</sequence>
<protein>
    <recommendedName>
        <fullName evidence="2">EGF-like domain-containing protein</fullName>
    </recommendedName>
</protein>
<name>A0ABN8NSK0_9CNID</name>